<keyword evidence="3" id="KW-1185">Reference proteome</keyword>
<name>A0A2T9YAR7_9FUNG</name>
<feature type="region of interest" description="Disordered" evidence="1">
    <location>
        <begin position="1"/>
        <end position="36"/>
    </location>
</feature>
<sequence length="65" mass="7629">MRSIDSSYKLARDYPKPPRPPTPEDEEPLLETEPNIARNSRYKTQVFSGKLHPFSSLFIYENILF</sequence>
<proteinExistence type="predicted"/>
<dbReference type="Proteomes" id="UP000245383">
    <property type="component" value="Unassembled WGS sequence"/>
</dbReference>
<evidence type="ECO:0000256" key="1">
    <source>
        <dbReference type="SAM" id="MobiDB-lite"/>
    </source>
</evidence>
<evidence type="ECO:0000313" key="2">
    <source>
        <dbReference type="EMBL" id="PVU89420.1"/>
    </source>
</evidence>
<accession>A0A2T9YAR7</accession>
<dbReference type="AlphaFoldDB" id="A0A2T9YAR7"/>
<protein>
    <submittedName>
        <fullName evidence="2">Uncharacterized protein</fullName>
    </submittedName>
</protein>
<organism evidence="2 3">
    <name type="scientific">Smittium simulii</name>
    <dbReference type="NCBI Taxonomy" id="133385"/>
    <lineage>
        <taxon>Eukaryota</taxon>
        <taxon>Fungi</taxon>
        <taxon>Fungi incertae sedis</taxon>
        <taxon>Zoopagomycota</taxon>
        <taxon>Kickxellomycotina</taxon>
        <taxon>Harpellomycetes</taxon>
        <taxon>Harpellales</taxon>
        <taxon>Legeriomycetaceae</taxon>
        <taxon>Smittium</taxon>
    </lineage>
</organism>
<dbReference type="EMBL" id="MBFR01000315">
    <property type="protein sequence ID" value="PVU89420.1"/>
    <property type="molecule type" value="Genomic_DNA"/>
</dbReference>
<evidence type="ECO:0000313" key="3">
    <source>
        <dbReference type="Proteomes" id="UP000245383"/>
    </source>
</evidence>
<reference evidence="2 3" key="1">
    <citation type="journal article" date="2018" name="MBio">
        <title>Comparative Genomics Reveals the Core Gene Toolbox for the Fungus-Insect Symbiosis.</title>
        <authorList>
            <person name="Wang Y."/>
            <person name="Stata M."/>
            <person name="Wang W."/>
            <person name="Stajich J.E."/>
            <person name="White M.M."/>
            <person name="Moncalvo J.M."/>
        </authorList>
    </citation>
    <scope>NUCLEOTIDE SEQUENCE [LARGE SCALE GENOMIC DNA]</scope>
    <source>
        <strain evidence="2 3">SWE-8-4</strain>
    </source>
</reference>
<gene>
    <name evidence="2" type="ORF">BB561_005364</name>
</gene>
<comment type="caution">
    <text evidence="2">The sequence shown here is derived from an EMBL/GenBank/DDBJ whole genome shotgun (WGS) entry which is preliminary data.</text>
</comment>